<organism evidence="7 8">
    <name type="scientific">Advenella faeciporci</name>
    <dbReference type="NCBI Taxonomy" id="797535"/>
    <lineage>
        <taxon>Bacteria</taxon>
        <taxon>Pseudomonadati</taxon>
        <taxon>Pseudomonadota</taxon>
        <taxon>Betaproteobacteria</taxon>
        <taxon>Burkholderiales</taxon>
        <taxon>Alcaligenaceae</taxon>
    </lineage>
</organism>
<evidence type="ECO:0000313" key="8">
    <source>
        <dbReference type="Proteomes" id="UP000608345"/>
    </source>
</evidence>
<sequence>MTGSTKSQRLSNPDNDNRVISAWESVMNGHTPAPNALRRLINDSWRRCLDARIDPVHLHPPSMLEDDQLLRLQQRHSELVAASQPVMMMARDFLAETGSVMILTDPEGVILSIEGDPRGLDAAASIQLTTGYNWNELRTGTNAIGTALMTGQAVQVHAAEHFCSGVREWTCTASIIRDPYDGQTLGAIDISGLKSTFSPHSLALVATTASRIESMLAKRELRFRYQLLEQSIARFTGSNDGIIICDRRGRPIKLNEQVNSALLAQNIKLDLNKSESLFALDLNQISNGHPTHKPEWLQADWIEPVINEGERIGTVLTIPSLARSKKSGVPYRQPSPHYPDKRPEVRGFNQIIGQSPLLKKAIEKAHLLAKTNVPVLIHGETGVGKENFVRGMHQVSDLETADNRPFIALNCGGLTPELLASELFGYCEGAFTGARKGGMIGKVEAANGGTLFLDEIGEMPLDLQPHFLRVLEEGEIYRIGENKPRNINFKLITATNRDLQEEVSEGHFRMDLYYRISVTSIHIPVLREIKEDIPLLVDYFLGTLQHKYGHGQKKITPEALRILDQYDWPGNIRELRNTIENMYLMSQTDDLLPADIPEQIISSIRKTPAPTSYAKPSPDTGLLQHSERISIEKALALHHGNMTSAAKYLGIAKSTLYMKIKKYGIETKIAQIRNDVM</sequence>
<evidence type="ECO:0000256" key="5">
    <source>
        <dbReference type="ARBA" id="ARBA00023163"/>
    </source>
</evidence>
<dbReference type="InterPro" id="IPR009057">
    <property type="entry name" value="Homeodomain-like_sf"/>
</dbReference>
<keyword evidence="2" id="KW-0067">ATP-binding</keyword>
<keyword evidence="5" id="KW-0804">Transcription</keyword>
<keyword evidence="1" id="KW-0547">Nucleotide-binding</keyword>
<dbReference type="Pfam" id="PF02954">
    <property type="entry name" value="HTH_8"/>
    <property type="match status" value="1"/>
</dbReference>
<dbReference type="PROSITE" id="PS00675">
    <property type="entry name" value="SIGMA54_INTERACT_1"/>
    <property type="match status" value="1"/>
</dbReference>
<accession>A0A918MWL2</accession>
<dbReference type="SUPFAM" id="SSF52540">
    <property type="entry name" value="P-loop containing nucleoside triphosphate hydrolases"/>
    <property type="match status" value="1"/>
</dbReference>
<keyword evidence="8" id="KW-1185">Reference proteome</keyword>
<keyword evidence="4" id="KW-0238">DNA-binding</keyword>
<dbReference type="PROSITE" id="PS00688">
    <property type="entry name" value="SIGMA54_INTERACT_3"/>
    <property type="match status" value="1"/>
</dbReference>
<dbReference type="SUPFAM" id="SSF46689">
    <property type="entry name" value="Homeodomain-like"/>
    <property type="match status" value="1"/>
</dbReference>
<dbReference type="Gene3D" id="1.10.8.60">
    <property type="match status" value="1"/>
</dbReference>
<dbReference type="GO" id="GO:0005524">
    <property type="term" value="F:ATP binding"/>
    <property type="evidence" value="ECO:0007669"/>
    <property type="project" value="UniProtKB-KW"/>
</dbReference>
<dbReference type="InterPro" id="IPR025943">
    <property type="entry name" value="Sigma_54_int_dom_ATP-bd_2"/>
</dbReference>
<dbReference type="InterPro" id="IPR058031">
    <property type="entry name" value="AAA_lid_NorR"/>
</dbReference>
<evidence type="ECO:0000256" key="3">
    <source>
        <dbReference type="ARBA" id="ARBA00023015"/>
    </source>
</evidence>
<dbReference type="InterPro" id="IPR003018">
    <property type="entry name" value="GAF"/>
</dbReference>
<dbReference type="Proteomes" id="UP000608345">
    <property type="component" value="Unassembled WGS sequence"/>
</dbReference>
<reference evidence="7" key="1">
    <citation type="journal article" date="2014" name="Int. J. Syst. Evol. Microbiol.">
        <title>Complete genome sequence of Corynebacterium casei LMG S-19264T (=DSM 44701T), isolated from a smear-ripened cheese.</title>
        <authorList>
            <consortium name="US DOE Joint Genome Institute (JGI-PGF)"/>
            <person name="Walter F."/>
            <person name="Albersmeier A."/>
            <person name="Kalinowski J."/>
            <person name="Ruckert C."/>
        </authorList>
    </citation>
    <scope>NUCLEOTIDE SEQUENCE</scope>
    <source>
        <strain evidence="7">KCTC 23732</strain>
    </source>
</reference>
<evidence type="ECO:0000313" key="7">
    <source>
        <dbReference type="EMBL" id="GGW79052.1"/>
    </source>
</evidence>
<dbReference type="InterPro" id="IPR002197">
    <property type="entry name" value="HTH_Fis"/>
</dbReference>
<dbReference type="InterPro" id="IPR002078">
    <property type="entry name" value="Sigma_54_int"/>
</dbReference>
<dbReference type="Gene3D" id="1.10.10.60">
    <property type="entry name" value="Homeodomain-like"/>
    <property type="match status" value="1"/>
</dbReference>
<dbReference type="PROSITE" id="PS00676">
    <property type="entry name" value="SIGMA54_INTERACT_2"/>
    <property type="match status" value="1"/>
</dbReference>
<dbReference type="PROSITE" id="PS50045">
    <property type="entry name" value="SIGMA54_INTERACT_4"/>
    <property type="match status" value="1"/>
</dbReference>
<evidence type="ECO:0000259" key="6">
    <source>
        <dbReference type="PROSITE" id="PS50045"/>
    </source>
</evidence>
<gene>
    <name evidence="7" type="ORF">GCM10011450_06280</name>
</gene>
<dbReference type="AlphaFoldDB" id="A0A918MWL2"/>
<evidence type="ECO:0000256" key="1">
    <source>
        <dbReference type="ARBA" id="ARBA00022741"/>
    </source>
</evidence>
<name>A0A918MWL2_9BURK</name>
<dbReference type="Gene3D" id="3.30.450.40">
    <property type="match status" value="1"/>
</dbReference>
<comment type="caution">
    <text evidence="7">The sequence shown here is derived from an EMBL/GenBank/DDBJ whole genome shotgun (WGS) entry which is preliminary data.</text>
</comment>
<dbReference type="Pfam" id="PF00158">
    <property type="entry name" value="Sigma54_activat"/>
    <property type="match status" value="1"/>
</dbReference>
<dbReference type="EMBL" id="BMYS01000002">
    <property type="protein sequence ID" value="GGW79052.1"/>
    <property type="molecule type" value="Genomic_DNA"/>
</dbReference>
<dbReference type="PRINTS" id="PR01590">
    <property type="entry name" value="HTHFIS"/>
</dbReference>
<dbReference type="InterPro" id="IPR029016">
    <property type="entry name" value="GAF-like_dom_sf"/>
</dbReference>
<evidence type="ECO:0000256" key="2">
    <source>
        <dbReference type="ARBA" id="ARBA00022840"/>
    </source>
</evidence>
<protein>
    <submittedName>
        <fullName evidence="7">Sigma-54-dependent Fis family transcriptional regulator</fullName>
    </submittedName>
</protein>
<dbReference type="CDD" id="cd00009">
    <property type="entry name" value="AAA"/>
    <property type="match status" value="1"/>
</dbReference>
<dbReference type="Gene3D" id="3.40.50.300">
    <property type="entry name" value="P-loop containing nucleotide triphosphate hydrolases"/>
    <property type="match status" value="1"/>
</dbReference>
<dbReference type="InterPro" id="IPR025944">
    <property type="entry name" value="Sigma_54_int_dom_CS"/>
</dbReference>
<dbReference type="GO" id="GO:0006355">
    <property type="term" value="P:regulation of DNA-templated transcription"/>
    <property type="evidence" value="ECO:0007669"/>
    <property type="project" value="InterPro"/>
</dbReference>
<feature type="domain" description="Sigma-54 factor interaction" evidence="6">
    <location>
        <begin position="351"/>
        <end position="584"/>
    </location>
</feature>
<dbReference type="PANTHER" id="PTHR32071">
    <property type="entry name" value="TRANSCRIPTIONAL REGULATORY PROTEIN"/>
    <property type="match status" value="1"/>
</dbReference>
<dbReference type="SMART" id="SM00382">
    <property type="entry name" value="AAA"/>
    <property type="match status" value="1"/>
</dbReference>
<dbReference type="InterPro" id="IPR025662">
    <property type="entry name" value="Sigma_54_int_dom_ATP-bd_1"/>
</dbReference>
<evidence type="ECO:0000256" key="4">
    <source>
        <dbReference type="ARBA" id="ARBA00023125"/>
    </source>
</evidence>
<dbReference type="FunFam" id="3.40.50.300:FF:000006">
    <property type="entry name" value="DNA-binding transcriptional regulator NtrC"/>
    <property type="match status" value="1"/>
</dbReference>
<dbReference type="InterPro" id="IPR027417">
    <property type="entry name" value="P-loop_NTPase"/>
</dbReference>
<dbReference type="Pfam" id="PF01590">
    <property type="entry name" value="GAF"/>
    <property type="match status" value="1"/>
</dbReference>
<proteinExistence type="predicted"/>
<dbReference type="InterPro" id="IPR003593">
    <property type="entry name" value="AAA+_ATPase"/>
</dbReference>
<dbReference type="GO" id="GO:0043565">
    <property type="term" value="F:sequence-specific DNA binding"/>
    <property type="evidence" value="ECO:0007669"/>
    <property type="project" value="InterPro"/>
</dbReference>
<dbReference type="Pfam" id="PF25601">
    <property type="entry name" value="AAA_lid_14"/>
    <property type="match status" value="1"/>
</dbReference>
<reference evidence="7" key="2">
    <citation type="submission" date="2020-09" db="EMBL/GenBank/DDBJ databases">
        <authorList>
            <person name="Sun Q."/>
            <person name="Kim S."/>
        </authorList>
    </citation>
    <scope>NUCLEOTIDE SEQUENCE</scope>
    <source>
        <strain evidence="7">KCTC 23732</strain>
    </source>
</reference>
<keyword evidence="3" id="KW-0805">Transcription regulation</keyword>